<dbReference type="STRING" id="1522189.A0A316W1S2"/>
<dbReference type="InParanoid" id="A0A316W1S2"/>
<feature type="compositionally biased region" description="Low complexity" evidence="1">
    <location>
        <begin position="464"/>
        <end position="505"/>
    </location>
</feature>
<feature type="compositionally biased region" description="Basic and acidic residues" evidence="1">
    <location>
        <begin position="563"/>
        <end position="575"/>
    </location>
</feature>
<evidence type="ECO:0000313" key="4">
    <source>
        <dbReference type="Proteomes" id="UP000245783"/>
    </source>
</evidence>
<feature type="compositionally biased region" description="Gly residues" evidence="1">
    <location>
        <begin position="646"/>
        <end position="663"/>
    </location>
</feature>
<dbReference type="EMBL" id="KZ819369">
    <property type="protein sequence ID" value="PWN43474.1"/>
    <property type="molecule type" value="Genomic_DNA"/>
</dbReference>
<feature type="compositionally biased region" description="Basic and acidic residues" evidence="1">
    <location>
        <begin position="618"/>
        <end position="627"/>
    </location>
</feature>
<feature type="domain" description="DUF2433" evidence="2">
    <location>
        <begin position="323"/>
        <end position="438"/>
    </location>
</feature>
<dbReference type="GeneID" id="37035472"/>
<name>A0A316W1S2_9BASI</name>
<dbReference type="PANTHER" id="PTHR31987:SF11">
    <property type="entry name" value="DUF2433 DOMAIN-CONTAINING PROTEIN"/>
    <property type="match status" value="1"/>
</dbReference>
<evidence type="ECO:0000256" key="1">
    <source>
        <dbReference type="SAM" id="MobiDB-lite"/>
    </source>
</evidence>
<proteinExistence type="predicted"/>
<dbReference type="InterPro" id="IPR029052">
    <property type="entry name" value="Metallo-depent_PP-like"/>
</dbReference>
<evidence type="ECO:0000259" key="2">
    <source>
        <dbReference type="Pfam" id="PF10360"/>
    </source>
</evidence>
<dbReference type="Pfam" id="PF10360">
    <property type="entry name" value="DUF2433"/>
    <property type="match status" value="1"/>
</dbReference>
<feature type="region of interest" description="Disordered" evidence="1">
    <location>
        <begin position="1"/>
        <end position="66"/>
    </location>
</feature>
<gene>
    <name evidence="3" type="ORF">IE81DRAFT_322328</name>
</gene>
<protein>
    <recommendedName>
        <fullName evidence="2">DUF2433 domain-containing protein</fullName>
    </recommendedName>
</protein>
<dbReference type="InterPro" id="IPR018829">
    <property type="entry name" value="DUF2433"/>
</dbReference>
<organism evidence="3 4">
    <name type="scientific">Ceraceosorus guamensis</name>
    <dbReference type="NCBI Taxonomy" id="1522189"/>
    <lineage>
        <taxon>Eukaryota</taxon>
        <taxon>Fungi</taxon>
        <taxon>Dikarya</taxon>
        <taxon>Basidiomycota</taxon>
        <taxon>Ustilaginomycotina</taxon>
        <taxon>Exobasidiomycetes</taxon>
        <taxon>Ceraceosorales</taxon>
        <taxon>Ceraceosoraceae</taxon>
        <taxon>Ceraceosorus</taxon>
    </lineage>
</organism>
<feature type="compositionally biased region" description="Low complexity" evidence="1">
    <location>
        <begin position="576"/>
        <end position="602"/>
    </location>
</feature>
<dbReference type="Proteomes" id="UP000245783">
    <property type="component" value="Unassembled WGS sequence"/>
</dbReference>
<dbReference type="RefSeq" id="XP_025370634.1">
    <property type="nucleotide sequence ID" value="XM_025513602.1"/>
</dbReference>
<feature type="compositionally biased region" description="Polar residues" evidence="1">
    <location>
        <begin position="525"/>
        <end position="541"/>
    </location>
</feature>
<dbReference type="PANTHER" id="PTHR31987">
    <property type="entry name" value="GLUTAMINASE A-RELATED"/>
    <property type="match status" value="1"/>
</dbReference>
<reference evidence="3 4" key="1">
    <citation type="journal article" date="2018" name="Mol. Biol. Evol.">
        <title>Broad Genomic Sampling Reveals a Smut Pathogenic Ancestry of the Fungal Clade Ustilaginomycotina.</title>
        <authorList>
            <person name="Kijpornyongpan T."/>
            <person name="Mondo S.J."/>
            <person name="Barry K."/>
            <person name="Sandor L."/>
            <person name="Lee J."/>
            <person name="Lipzen A."/>
            <person name="Pangilinan J."/>
            <person name="LaButti K."/>
            <person name="Hainaut M."/>
            <person name="Henrissat B."/>
            <person name="Grigoriev I.V."/>
            <person name="Spatafora J.W."/>
            <person name="Aime M.C."/>
        </authorList>
    </citation>
    <scope>NUCLEOTIDE SEQUENCE [LARGE SCALE GENOMIC DNA]</scope>
    <source>
        <strain evidence="3 4">MCA 4658</strain>
    </source>
</reference>
<keyword evidence="4" id="KW-1185">Reference proteome</keyword>
<evidence type="ECO:0000313" key="3">
    <source>
        <dbReference type="EMBL" id="PWN43474.1"/>
    </source>
</evidence>
<dbReference type="OrthoDB" id="3918848at2759"/>
<dbReference type="SUPFAM" id="SSF56300">
    <property type="entry name" value="Metallo-dependent phosphatases"/>
    <property type="match status" value="1"/>
</dbReference>
<dbReference type="InterPro" id="IPR052743">
    <property type="entry name" value="Glutaminase_GtaA"/>
</dbReference>
<sequence>MSSPRTNAISPAPSHGTAATFGHGGAPTNGSTLHPPPGGVAPARSVSGASASSRRDTIQPAAPPHVIDGPGGRLLCIADVRGNLSSLNALAREHNAQAIIHTGDFGFYEQASFDRISDRTLRHLVQYSTLISASLRQKLLGNDPSRPGAPPVASVRAQLQAQSASQGTGTLLSELQSFLSGSLAFDVPVYAVWGACEDVAVLERFRTGEYSVPNLHVLDEASSHVLEVGGVRLRLFGLGGAVVLHKLFDNGDGSATIAGGQGTMWTTVLQIGELIDTAQKCYDPTETRLLVTHASPGREGLLAQLALALKADLTISAGLHFRYGVSYNEFSVQHDTENFRNKLLHSKTAFNEVWEAVKSQVESVIDDAQRILLNHALAVTNKIPPVTTATGAAAEEPAWKNTWNWNLPDAAYGSLVLDIKDGRVSAETRSQGFNFAYRRSNMPMSAATPVATPAKSIPPPAAPAGPTLTASPGKSPLAAAPSNNAQPPTQPAAAKAAQSSATPTKPGSHHGKNHSHGASSLKGESAQNSDTGNKQDSTSGTASKRGGKARRGRGGGGNASGRSDNEGTGRSDAEGRASGNESARSRAGGSAATPTTPNTPANGKADSNAAGTDGGAKSGDEGAKKEGSGGQKRNNNSNRGGKKNRGGGAGGNASGAPHQGGGSNKKVQNDGGKADGGPKQPVVPTSWE</sequence>
<feature type="region of interest" description="Disordered" evidence="1">
    <location>
        <begin position="447"/>
        <end position="688"/>
    </location>
</feature>
<accession>A0A316W1S2</accession>
<dbReference type="AlphaFoldDB" id="A0A316W1S2"/>
<feature type="compositionally biased region" description="Low complexity" evidence="1">
    <location>
        <begin position="40"/>
        <end position="52"/>
    </location>
</feature>